<accession>A0A2N9K896</accession>
<reference evidence="1 4" key="1">
    <citation type="submission" date="2018-02" db="EMBL/GenBank/DDBJ databases">
        <authorList>
            <person name="Rodrigo-Torres L."/>
            <person name="Arahal R. D."/>
            <person name="Lucena T."/>
        </authorList>
    </citation>
    <scope>NUCLEOTIDE SEQUENCE [LARGE SCALE GENOMIC DNA]</scope>
    <source>
        <strain evidence="1 4">CECT 8486</strain>
    </source>
</reference>
<sequence>MAFNKQVADMIKEKVEKGETGFCLSQFNQIDVANTANALAEELNLVHTDIYPEVNAVVSVRSHKSL</sequence>
<gene>
    <name evidence="1" type="ORF">LES8486_00292</name>
    <name evidence="2" type="ORF">LES9216_00439</name>
</gene>
<evidence type="ECO:0000313" key="1">
    <source>
        <dbReference type="EMBL" id="SPD91316.1"/>
    </source>
</evidence>
<dbReference type="GeneID" id="99674345"/>
<dbReference type="KEGG" id="lsu:A6B45_06035"/>
<dbReference type="RefSeq" id="WP_025268192.1">
    <property type="nucleotide sequence ID" value="NZ_AP017935.1"/>
</dbReference>
<keyword evidence="4" id="KW-1185">Reference proteome</keyword>
<dbReference type="Proteomes" id="UP000239237">
    <property type="component" value="Unassembled WGS sequence"/>
</dbReference>
<dbReference type="Proteomes" id="UP000237923">
    <property type="component" value="Unassembled WGS sequence"/>
</dbReference>
<name>A0A2N9K896_9LACO</name>
<evidence type="ECO:0000313" key="4">
    <source>
        <dbReference type="Proteomes" id="UP000239237"/>
    </source>
</evidence>
<dbReference type="AlphaFoldDB" id="A0A2N9K896"/>
<protein>
    <submittedName>
        <fullName evidence="2">Uncharacterized protein</fullName>
    </submittedName>
</protein>
<dbReference type="EMBL" id="OKQR01000001">
    <property type="protein sequence ID" value="SPD91316.1"/>
    <property type="molecule type" value="Genomic_DNA"/>
</dbReference>
<evidence type="ECO:0000313" key="3">
    <source>
        <dbReference type="Proteomes" id="UP000237923"/>
    </source>
</evidence>
<proteinExistence type="predicted"/>
<reference evidence="2 3" key="2">
    <citation type="submission" date="2018-02" db="EMBL/GenBank/DDBJ databases">
        <authorList>
            <person name="Cohen D.B."/>
            <person name="Kent A.D."/>
        </authorList>
    </citation>
    <scope>NUCLEOTIDE SEQUENCE [LARGE SCALE GENOMIC DNA]</scope>
    <source>
        <strain evidence="2 3">CECT 9216</strain>
    </source>
</reference>
<evidence type="ECO:0000313" key="2">
    <source>
        <dbReference type="EMBL" id="SPE06541.1"/>
    </source>
</evidence>
<dbReference type="EMBL" id="OKQU01000001">
    <property type="protein sequence ID" value="SPE06541.1"/>
    <property type="molecule type" value="Genomic_DNA"/>
</dbReference>
<organism evidence="2 3">
    <name type="scientific">Leuconostoc suionicum</name>
    <dbReference type="NCBI Taxonomy" id="1511761"/>
    <lineage>
        <taxon>Bacteria</taxon>
        <taxon>Bacillati</taxon>
        <taxon>Bacillota</taxon>
        <taxon>Bacilli</taxon>
        <taxon>Lactobacillales</taxon>
        <taxon>Lactobacillaceae</taxon>
        <taxon>Leuconostoc</taxon>
    </lineage>
</organism>